<gene>
    <name evidence="4" type="ORF">BXZ70DRAFT_565895</name>
</gene>
<feature type="region of interest" description="Disordered" evidence="2">
    <location>
        <begin position="27"/>
        <end position="172"/>
    </location>
</feature>
<feature type="compositionally biased region" description="Basic and acidic residues" evidence="2">
    <location>
        <begin position="596"/>
        <end position="608"/>
    </location>
</feature>
<dbReference type="InterPro" id="IPR040184">
    <property type="entry name" value="Mcm10"/>
</dbReference>
<feature type="domain" description="Zinc finger Mcm10/DnaG-type" evidence="3">
    <location>
        <begin position="438"/>
        <end position="483"/>
    </location>
</feature>
<dbReference type="InterPro" id="IPR018247">
    <property type="entry name" value="EF_Hand_1_Ca_BS"/>
</dbReference>
<dbReference type="Gene3D" id="2.40.50.140">
    <property type="entry name" value="Nucleic acid-binding proteins"/>
    <property type="match status" value="1"/>
</dbReference>
<comment type="caution">
    <text evidence="4">The sequence shown here is derived from an EMBL/GenBank/DDBJ whole genome shotgun (WGS) entry which is preliminary data.</text>
</comment>
<reference evidence="4" key="1">
    <citation type="journal article" date="2021" name="New Phytol.">
        <title>Evolutionary innovations through gain and loss of genes in the ectomycorrhizal Boletales.</title>
        <authorList>
            <person name="Wu G."/>
            <person name="Miyauchi S."/>
            <person name="Morin E."/>
            <person name="Kuo A."/>
            <person name="Drula E."/>
            <person name="Varga T."/>
            <person name="Kohler A."/>
            <person name="Feng B."/>
            <person name="Cao Y."/>
            <person name="Lipzen A."/>
            <person name="Daum C."/>
            <person name="Hundley H."/>
            <person name="Pangilinan J."/>
            <person name="Johnson J."/>
            <person name="Barry K."/>
            <person name="LaButti K."/>
            <person name="Ng V."/>
            <person name="Ahrendt S."/>
            <person name="Min B."/>
            <person name="Choi I.G."/>
            <person name="Park H."/>
            <person name="Plett J.M."/>
            <person name="Magnuson J."/>
            <person name="Spatafora J.W."/>
            <person name="Nagy L.G."/>
            <person name="Henrissat B."/>
            <person name="Grigoriev I.V."/>
            <person name="Yang Z.L."/>
            <person name="Xu J."/>
            <person name="Martin F.M."/>
        </authorList>
    </citation>
    <scope>NUCLEOTIDE SEQUENCE</scope>
    <source>
        <strain evidence="4">KKN 215</strain>
    </source>
</reference>
<proteinExistence type="inferred from homology"/>
<organism evidence="4 5">
    <name type="scientific">Cristinia sonorae</name>
    <dbReference type="NCBI Taxonomy" id="1940300"/>
    <lineage>
        <taxon>Eukaryota</taxon>
        <taxon>Fungi</taxon>
        <taxon>Dikarya</taxon>
        <taxon>Basidiomycota</taxon>
        <taxon>Agaricomycotina</taxon>
        <taxon>Agaricomycetes</taxon>
        <taxon>Agaricomycetidae</taxon>
        <taxon>Agaricales</taxon>
        <taxon>Pleurotineae</taxon>
        <taxon>Stephanosporaceae</taxon>
        <taxon>Cristinia</taxon>
    </lineage>
</organism>
<dbReference type="GO" id="GO:0003688">
    <property type="term" value="F:DNA replication origin binding"/>
    <property type="evidence" value="ECO:0007669"/>
    <property type="project" value="TreeGrafter"/>
</dbReference>
<dbReference type="PANTHER" id="PTHR13454:SF11">
    <property type="entry name" value="PROTEIN MCM10 HOMOLOG"/>
    <property type="match status" value="1"/>
</dbReference>
<dbReference type="GO" id="GO:0043596">
    <property type="term" value="C:nuclear replication fork"/>
    <property type="evidence" value="ECO:0007669"/>
    <property type="project" value="TreeGrafter"/>
</dbReference>
<dbReference type="EMBL" id="JAEVFJ010000045">
    <property type="protein sequence ID" value="KAH8084898.1"/>
    <property type="molecule type" value="Genomic_DNA"/>
</dbReference>
<name>A0A8K0UFG2_9AGAR</name>
<feature type="compositionally biased region" description="Acidic residues" evidence="2">
    <location>
        <begin position="716"/>
        <end position="725"/>
    </location>
</feature>
<evidence type="ECO:0000256" key="1">
    <source>
        <dbReference type="ARBA" id="ARBA00009679"/>
    </source>
</evidence>
<dbReference type="PANTHER" id="PTHR13454">
    <property type="entry name" value="PROTEIN MCM10 HOMOLOG"/>
    <property type="match status" value="1"/>
</dbReference>
<dbReference type="Pfam" id="PF09329">
    <property type="entry name" value="zf-primase"/>
    <property type="match status" value="1"/>
</dbReference>
<dbReference type="OrthoDB" id="202825at2759"/>
<dbReference type="GO" id="GO:0006270">
    <property type="term" value="P:DNA replication initiation"/>
    <property type="evidence" value="ECO:0007669"/>
    <property type="project" value="InterPro"/>
</dbReference>
<evidence type="ECO:0000256" key="2">
    <source>
        <dbReference type="SAM" id="MobiDB-lite"/>
    </source>
</evidence>
<keyword evidence="5" id="KW-1185">Reference proteome</keyword>
<dbReference type="AlphaFoldDB" id="A0A8K0UFG2"/>
<dbReference type="Proteomes" id="UP000813824">
    <property type="component" value="Unassembled WGS sequence"/>
</dbReference>
<feature type="compositionally biased region" description="Polar residues" evidence="2">
    <location>
        <begin position="124"/>
        <end position="134"/>
    </location>
</feature>
<dbReference type="InterPro" id="IPR015408">
    <property type="entry name" value="Znf_Mcm10/DnaG"/>
</dbReference>
<evidence type="ECO:0000313" key="4">
    <source>
        <dbReference type="EMBL" id="KAH8084898.1"/>
    </source>
</evidence>
<feature type="region of interest" description="Disordered" evidence="2">
    <location>
        <begin position="593"/>
        <end position="646"/>
    </location>
</feature>
<protein>
    <recommendedName>
        <fullName evidence="3">Zinc finger Mcm10/DnaG-type domain-containing protein</fullName>
    </recommendedName>
</protein>
<dbReference type="PROSITE" id="PS00018">
    <property type="entry name" value="EF_HAND_1"/>
    <property type="match status" value="1"/>
</dbReference>
<evidence type="ECO:0000259" key="3">
    <source>
        <dbReference type="Pfam" id="PF09329"/>
    </source>
</evidence>
<feature type="region of interest" description="Disordered" evidence="2">
    <location>
        <begin position="490"/>
        <end position="523"/>
    </location>
</feature>
<sequence>MESTTSRKLNEEEKQAELRRQIAILQAQLKDAPSDLSKTQPPTKPYPTSPRRRKPEQNTLAPGTPSPKRRKLDDASSKPFGPHSHKPIPSLTSQLKPLVSSSKSRLPTISAGTADLPPKAGPSNVLSKLASLSKSQHEEKAEGPTRSSAFSTRPAPQPTRDEEVTVPGIPRRDERLALVEDLPLGPAEHNAPFDDPHFEYLEPNSGIRLLSRALPHDEFQDYLRGRYYLSPSKLYSVIRLLPNKQGYDVPVEGDWVTIAVVAERGQMKYSKAPVGVGRDNQEHLSEKDTKLDDIIPDTANSKTTDLRHWKGKTKQQQMTKPSGKKYINLKLIDFGCRSGSSASGGKSTIRGDAYLSLLLFESDLVEEIVGEDGKKEKIYRGGSKGAFERMSKLKEGAVVALLNPRILKPFQRSADTPHPTENILAVTPESIDSTVVIGQSRDLGMCKAVKRDGKTCGSWCDKRISDVCEWHIQHAVQAKRASRAEFSIGTSGLSSTAKRKPAYDPSRQWGLKPEPNRSQGDGATYVVSGHVISGSSDSRNLFVGETMGRDAQAKAARKAAAHDADRALQRLLKGDKEGMKTLVAAREFVKKPIGGRTKEERKGEDGGAGRKRKRREGSEDESSGSEDEGSIGGGDGPKKSMRKSAYSAQLIRNLGFDPTCKDGRKVADPNVQKKLEALAASHSTRKDIDLGPRPGKKLSAVSAPTMPPPKPPRDEVDLDSDDDLERQEIAAFGRNLGGHSRKDQLIDLDSSDVD</sequence>
<evidence type="ECO:0000313" key="5">
    <source>
        <dbReference type="Proteomes" id="UP000813824"/>
    </source>
</evidence>
<dbReference type="InterPro" id="IPR012340">
    <property type="entry name" value="NA-bd_OB-fold"/>
</dbReference>
<dbReference type="GO" id="GO:0003697">
    <property type="term" value="F:single-stranded DNA binding"/>
    <property type="evidence" value="ECO:0007669"/>
    <property type="project" value="InterPro"/>
</dbReference>
<accession>A0A8K0UFG2</accession>
<comment type="similarity">
    <text evidence="1">Belongs to the MCM10 family.</text>
</comment>
<feature type="compositionally biased region" description="Polar residues" evidence="2">
    <location>
        <begin position="90"/>
        <end position="111"/>
    </location>
</feature>
<feature type="compositionally biased region" description="Acidic residues" evidence="2">
    <location>
        <begin position="618"/>
        <end position="629"/>
    </location>
</feature>
<feature type="region of interest" description="Disordered" evidence="2">
    <location>
        <begin position="678"/>
        <end position="754"/>
    </location>
</feature>